<evidence type="ECO:0000259" key="7">
    <source>
        <dbReference type="PROSITE" id="PS51879"/>
    </source>
</evidence>
<evidence type="ECO:0000256" key="1">
    <source>
        <dbReference type="ARBA" id="ARBA00004123"/>
    </source>
</evidence>
<dbReference type="SUPFAM" id="SSF56399">
    <property type="entry name" value="ADP-ribosylation"/>
    <property type="match status" value="1"/>
</dbReference>
<proteinExistence type="predicted"/>
<evidence type="ECO:0000256" key="5">
    <source>
        <dbReference type="SAM" id="MobiDB-lite"/>
    </source>
</evidence>
<dbReference type="PROSITE" id="PS51059">
    <property type="entry name" value="PARP_CATALYTIC"/>
    <property type="match status" value="1"/>
</dbReference>
<feature type="compositionally biased region" description="Basic and acidic residues" evidence="5">
    <location>
        <begin position="1"/>
        <end position="10"/>
    </location>
</feature>
<dbReference type="InterPro" id="IPR044964">
    <property type="entry name" value="RCD1/SRO1-5"/>
</dbReference>
<evidence type="ECO:0000256" key="3">
    <source>
        <dbReference type="ARBA" id="ARBA00023016"/>
    </source>
</evidence>
<dbReference type="Proteomes" id="UP001174677">
    <property type="component" value="Chromosome 13"/>
</dbReference>
<dbReference type="InterPro" id="IPR022003">
    <property type="entry name" value="RST"/>
</dbReference>
<evidence type="ECO:0000259" key="6">
    <source>
        <dbReference type="PROSITE" id="PS51059"/>
    </source>
</evidence>
<dbReference type="PROSITE" id="PS51879">
    <property type="entry name" value="RST"/>
    <property type="match status" value="1"/>
</dbReference>
<feature type="region of interest" description="Disordered" evidence="5">
    <location>
        <begin position="1"/>
        <end position="21"/>
    </location>
</feature>
<evidence type="ECO:0000256" key="2">
    <source>
        <dbReference type="ARBA" id="ARBA00022473"/>
    </source>
</evidence>
<reference evidence="8" key="1">
    <citation type="journal article" date="2023" name="Plant Biotechnol. J.">
        <title>Chromosome-level wild Hevea brasiliensis genome provides new tools for genomic-assisted breeding and valuable loci to elevate rubber yield.</title>
        <authorList>
            <person name="Cheng H."/>
            <person name="Song X."/>
            <person name="Hu Y."/>
            <person name="Wu T."/>
            <person name="Yang Q."/>
            <person name="An Z."/>
            <person name="Feng S."/>
            <person name="Deng Z."/>
            <person name="Wu W."/>
            <person name="Zeng X."/>
            <person name="Tu M."/>
            <person name="Wang X."/>
            <person name="Huang H."/>
        </authorList>
    </citation>
    <scope>NUCLEOTIDE SEQUENCE</scope>
    <source>
        <strain evidence="8">MT/VB/25A 57/8</strain>
    </source>
</reference>
<gene>
    <name evidence="8" type="ORF">P3X46_023381</name>
</gene>
<keyword evidence="9" id="KW-1185">Reference proteome</keyword>
<keyword evidence="3" id="KW-0346">Stress response</keyword>
<keyword evidence="4" id="KW-0539">Nucleus</keyword>
<feature type="domain" description="RST" evidence="7">
    <location>
        <begin position="247"/>
        <end position="318"/>
    </location>
</feature>
<comment type="caution">
    <text evidence="8">The sequence shown here is derived from an EMBL/GenBank/DDBJ whole genome shotgun (WGS) entry which is preliminary data.</text>
</comment>
<dbReference type="Pfam" id="PF12174">
    <property type="entry name" value="RST"/>
    <property type="match status" value="1"/>
</dbReference>
<evidence type="ECO:0000313" key="9">
    <source>
        <dbReference type="Proteomes" id="UP001174677"/>
    </source>
</evidence>
<dbReference type="Gene3D" id="3.90.228.10">
    <property type="match status" value="1"/>
</dbReference>
<evidence type="ECO:0000256" key="4">
    <source>
        <dbReference type="ARBA" id="ARBA00023242"/>
    </source>
</evidence>
<organism evidence="8 9">
    <name type="scientific">Hevea brasiliensis</name>
    <name type="common">Para rubber tree</name>
    <name type="synonym">Siphonia brasiliensis</name>
    <dbReference type="NCBI Taxonomy" id="3981"/>
    <lineage>
        <taxon>Eukaryota</taxon>
        <taxon>Viridiplantae</taxon>
        <taxon>Streptophyta</taxon>
        <taxon>Embryophyta</taxon>
        <taxon>Tracheophyta</taxon>
        <taxon>Spermatophyta</taxon>
        <taxon>Magnoliopsida</taxon>
        <taxon>eudicotyledons</taxon>
        <taxon>Gunneridae</taxon>
        <taxon>Pentapetalae</taxon>
        <taxon>rosids</taxon>
        <taxon>fabids</taxon>
        <taxon>Malpighiales</taxon>
        <taxon>Euphorbiaceae</taxon>
        <taxon>Crotonoideae</taxon>
        <taxon>Micrandreae</taxon>
        <taxon>Hevea</taxon>
    </lineage>
</organism>
<evidence type="ECO:0008006" key="10">
    <source>
        <dbReference type="Google" id="ProtNLM"/>
    </source>
</evidence>
<dbReference type="InterPro" id="IPR012317">
    <property type="entry name" value="Poly(ADP-ribose)pol_cat_dom"/>
</dbReference>
<name>A0ABQ9LBX0_HEVBR</name>
<comment type="subcellular location">
    <subcellularLocation>
        <location evidence="1">Nucleus</location>
    </subcellularLocation>
</comment>
<evidence type="ECO:0000313" key="8">
    <source>
        <dbReference type="EMBL" id="KAJ9163747.1"/>
    </source>
</evidence>
<dbReference type="EMBL" id="JARPOI010000013">
    <property type="protein sequence ID" value="KAJ9163747.1"/>
    <property type="molecule type" value="Genomic_DNA"/>
</dbReference>
<dbReference type="PANTHER" id="PTHR32263:SF12">
    <property type="entry name" value="INACTIVE POLY [ADP-RIBOSE] POLYMERASE SRO4-RELATED"/>
    <property type="match status" value="1"/>
</dbReference>
<sequence length="334" mass="36999">MDLSSDKADEQTESFSSDLESVHDDLESVISNGESASYGQFTELVRLFEGDRMHDLIIRRFLSGLGSIGEFTTVFAVHRNTYSGIMGQARMQSFQIFVKAMEKQRGGNANVKYAWFGATADEICNIMKNGFGGQINDNNGLYGYGIYLCPDNSPLEVVKHMREGNDGLRHLLLCRVILGTMEVVHPGSEQFHPSSEEFDSGIDNVSSPKKYIVWSNHMNTHILPEFVVSFKAPYSLKGFFRVPESGGTPTSPWMPFPALIAALSKFLPPTTVGVLAKYHKDHKENIISRQELVQRVRQLVGDKLLASVIKSFRTKKAKGSSSSKQAIGGGNHVN</sequence>
<accession>A0ABQ9LBX0</accession>
<keyword evidence="2" id="KW-0217">Developmental protein</keyword>
<dbReference type="PANTHER" id="PTHR32263">
    <property type="entry name" value="INACTIVE POLY [ADP-RIBOSE] POLYMERASE SRO4-RELATED"/>
    <property type="match status" value="1"/>
</dbReference>
<protein>
    <recommendedName>
        <fullName evidence="10">Poly [ADP-ribose] polymerase</fullName>
    </recommendedName>
</protein>
<feature type="domain" description="PARP catalytic" evidence="6">
    <location>
        <begin position="32"/>
        <end position="251"/>
    </location>
</feature>